<dbReference type="STRING" id="253628.A0A0D1YMY0"/>
<name>A0A0D1YMY0_9PEZI</name>
<protein>
    <recommendedName>
        <fullName evidence="1">Amidohydrolase-related domain-containing protein</fullName>
    </recommendedName>
</protein>
<dbReference type="VEuPathDB" id="FungiDB:PV09_06592"/>
<gene>
    <name evidence="2" type="ORF">PV09_06592</name>
</gene>
<dbReference type="SUPFAM" id="SSF51556">
    <property type="entry name" value="Metallo-dependent hydrolases"/>
    <property type="match status" value="1"/>
</dbReference>
<dbReference type="HOGENOM" id="CLU_023620_6_0_1"/>
<dbReference type="RefSeq" id="XP_016211971.1">
    <property type="nucleotide sequence ID" value="XM_016360259.1"/>
</dbReference>
<dbReference type="Gene3D" id="2.30.40.10">
    <property type="entry name" value="Urease, subunit C, domain 1"/>
    <property type="match status" value="1"/>
</dbReference>
<sequence>MQSSSFIIKDVLLFDGDIFTENAMVVVEDGLISQVVPHGNIEGKFASLSIIAKPGYTLIPGLIDSHIHGLEANIECLEQSLRFGVTTVCDMHNDPVSLAKLKSLAHDRNMRHLYSDFKCAGMAASVTGQWPVPILELEYKDDAELLRKIVDKLPHIDTVGQAQEHVNAQIDHFGASYIKLMNEMGDTIDMSLPRPPLELQQAIVEAAHKRGVIAVGHAFSYSGVMELLEAGVDGLTHSFLDRPESDDWLKLMKKNNVHCNPTLDCLATHCGNGDEIQVPFTSHPFAQRMLFDKRPRECTNFAKNNEKASFANGVQNVKDMYAAGVPLIVGSDCAGKRLGNPYGLGVHEEMYLMTIVVGMKPIDVLKGATSLIADRFGFSDRGRVKEGLKADLVLLEGDVRELLANEKELCLPVQAVWRDGVLCSSFEDGLT</sequence>
<dbReference type="GO" id="GO:0016810">
    <property type="term" value="F:hydrolase activity, acting on carbon-nitrogen (but not peptide) bonds"/>
    <property type="evidence" value="ECO:0007669"/>
    <property type="project" value="InterPro"/>
</dbReference>
<dbReference type="PANTHER" id="PTHR43135">
    <property type="entry name" value="ALPHA-D-RIBOSE 1-METHYLPHOSPHONATE 5-TRIPHOSPHATE DIPHOSPHATASE"/>
    <property type="match status" value="1"/>
</dbReference>
<dbReference type="GeneID" id="27314565"/>
<proteinExistence type="predicted"/>
<dbReference type="OrthoDB" id="5595695at2759"/>
<dbReference type="Gene3D" id="3.40.50.10910">
    <property type="entry name" value="Amidohydrolase"/>
    <property type="match status" value="1"/>
</dbReference>
<dbReference type="InParanoid" id="A0A0D1YMY0"/>
<dbReference type="PANTHER" id="PTHR43135:SF3">
    <property type="entry name" value="ALPHA-D-RIBOSE 1-METHYLPHOSPHONATE 5-TRIPHOSPHATE DIPHOSPHATASE"/>
    <property type="match status" value="1"/>
</dbReference>
<dbReference type="Proteomes" id="UP000053259">
    <property type="component" value="Unassembled WGS sequence"/>
</dbReference>
<evidence type="ECO:0000313" key="2">
    <source>
        <dbReference type="EMBL" id="KIW02102.1"/>
    </source>
</evidence>
<dbReference type="AlphaFoldDB" id="A0A0D1YMY0"/>
<dbReference type="EMBL" id="KN847551">
    <property type="protein sequence ID" value="KIW02102.1"/>
    <property type="molecule type" value="Genomic_DNA"/>
</dbReference>
<dbReference type="Gene3D" id="3.30.110.90">
    <property type="entry name" value="Amidohydrolase"/>
    <property type="match status" value="1"/>
</dbReference>
<organism evidence="2 3">
    <name type="scientific">Verruconis gallopava</name>
    <dbReference type="NCBI Taxonomy" id="253628"/>
    <lineage>
        <taxon>Eukaryota</taxon>
        <taxon>Fungi</taxon>
        <taxon>Dikarya</taxon>
        <taxon>Ascomycota</taxon>
        <taxon>Pezizomycotina</taxon>
        <taxon>Dothideomycetes</taxon>
        <taxon>Pleosporomycetidae</taxon>
        <taxon>Venturiales</taxon>
        <taxon>Sympoventuriaceae</taxon>
        <taxon>Verruconis</taxon>
    </lineage>
</organism>
<reference evidence="2 3" key="1">
    <citation type="submission" date="2015-01" db="EMBL/GenBank/DDBJ databases">
        <title>The Genome Sequence of Ochroconis gallopava CBS43764.</title>
        <authorList>
            <consortium name="The Broad Institute Genomics Platform"/>
            <person name="Cuomo C."/>
            <person name="de Hoog S."/>
            <person name="Gorbushina A."/>
            <person name="Stielow B."/>
            <person name="Teixiera M."/>
            <person name="Abouelleil A."/>
            <person name="Chapman S.B."/>
            <person name="Priest M."/>
            <person name="Young S.K."/>
            <person name="Wortman J."/>
            <person name="Nusbaum C."/>
            <person name="Birren B."/>
        </authorList>
    </citation>
    <scope>NUCLEOTIDE SEQUENCE [LARGE SCALE GENOMIC DNA]</scope>
    <source>
        <strain evidence="2 3">CBS 43764</strain>
    </source>
</reference>
<dbReference type="SUPFAM" id="SSF51338">
    <property type="entry name" value="Composite domain of metallo-dependent hydrolases"/>
    <property type="match status" value="1"/>
</dbReference>
<dbReference type="InterPro" id="IPR011059">
    <property type="entry name" value="Metal-dep_hydrolase_composite"/>
</dbReference>
<dbReference type="InterPro" id="IPR032466">
    <property type="entry name" value="Metal_Hydrolase"/>
</dbReference>
<keyword evidence="3" id="KW-1185">Reference proteome</keyword>
<accession>A0A0D1YMY0</accession>
<evidence type="ECO:0000313" key="3">
    <source>
        <dbReference type="Proteomes" id="UP000053259"/>
    </source>
</evidence>
<evidence type="ECO:0000259" key="1">
    <source>
        <dbReference type="Pfam" id="PF01979"/>
    </source>
</evidence>
<dbReference type="InterPro" id="IPR051781">
    <property type="entry name" value="Metallo-dep_Hydrolase"/>
</dbReference>
<dbReference type="Pfam" id="PF01979">
    <property type="entry name" value="Amidohydro_1"/>
    <property type="match status" value="1"/>
</dbReference>
<dbReference type="Gene3D" id="1.20.58.520">
    <property type="entry name" value="Amidohydrolase"/>
    <property type="match status" value="1"/>
</dbReference>
<feature type="domain" description="Amidohydrolase-related" evidence="1">
    <location>
        <begin position="57"/>
        <end position="402"/>
    </location>
</feature>
<dbReference type="InterPro" id="IPR006680">
    <property type="entry name" value="Amidohydro-rel"/>
</dbReference>